<accession>B0XDT7</accession>
<gene>
    <name evidence="2" type="primary">6051366</name>
    <name evidence="1" type="ORF">CpipJ_CPIJ017194</name>
</gene>
<reference evidence="2" key="2">
    <citation type="submission" date="2021-02" db="UniProtKB">
        <authorList>
            <consortium name="EnsemblMetazoa"/>
        </authorList>
    </citation>
    <scope>IDENTIFICATION</scope>
    <source>
        <strain evidence="2">JHB</strain>
    </source>
</reference>
<dbReference type="KEGG" id="cqu:CpipJ_CPIJ017194"/>
<dbReference type="InParanoid" id="B0XDT7"/>
<organism>
    <name type="scientific">Culex quinquefasciatus</name>
    <name type="common">Southern house mosquito</name>
    <name type="synonym">Culex pungens</name>
    <dbReference type="NCBI Taxonomy" id="7176"/>
    <lineage>
        <taxon>Eukaryota</taxon>
        <taxon>Metazoa</taxon>
        <taxon>Ecdysozoa</taxon>
        <taxon>Arthropoda</taxon>
        <taxon>Hexapoda</taxon>
        <taxon>Insecta</taxon>
        <taxon>Pterygota</taxon>
        <taxon>Neoptera</taxon>
        <taxon>Endopterygota</taxon>
        <taxon>Diptera</taxon>
        <taxon>Nematocera</taxon>
        <taxon>Culicoidea</taxon>
        <taxon>Culicidae</taxon>
        <taxon>Culicinae</taxon>
        <taxon>Culicini</taxon>
        <taxon>Culex</taxon>
        <taxon>Culex</taxon>
    </lineage>
</organism>
<protein>
    <submittedName>
        <fullName evidence="1 2">Uncharacterized protein</fullName>
    </submittedName>
</protein>
<dbReference type="AlphaFoldDB" id="B0XDT7"/>
<dbReference type="HOGENOM" id="CLU_2656912_0_0_1"/>
<keyword evidence="3" id="KW-1185">Reference proteome</keyword>
<dbReference type="Proteomes" id="UP000002320">
    <property type="component" value="Unassembled WGS sequence"/>
</dbReference>
<reference evidence="1" key="1">
    <citation type="submission" date="2007-03" db="EMBL/GenBank/DDBJ databases">
        <title>Annotation of Culex pipiens quinquefasciatus.</title>
        <authorList>
            <consortium name="The Broad Institute Genome Sequencing Platform"/>
            <person name="Atkinson P.W."/>
            <person name="Hemingway J."/>
            <person name="Christensen B.M."/>
            <person name="Higgs S."/>
            <person name="Kodira C."/>
            <person name="Hannick L."/>
            <person name="Megy K."/>
            <person name="O'Leary S."/>
            <person name="Pearson M."/>
            <person name="Haas B.J."/>
            <person name="Mauceli E."/>
            <person name="Wortman J.R."/>
            <person name="Lee N.H."/>
            <person name="Guigo R."/>
            <person name="Stanke M."/>
            <person name="Alvarado L."/>
            <person name="Amedeo P."/>
            <person name="Antoine C.H."/>
            <person name="Arensburger P."/>
            <person name="Bidwell S.L."/>
            <person name="Crawford M."/>
            <person name="Camaro F."/>
            <person name="Devon K."/>
            <person name="Engels R."/>
            <person name="Hammond M."/>
            <person name="Howarth C."/>
            <person name="Koehrsen M."/>
            <person name="Lawson D."/>
            <person name="Montgomery P."/>
            <person name="Nene V."/>
            <person name="Nusbaum C."/>
            <person name="Puiu D."/>
            <person name="Romero-Severson J."/>
            <person name="Severson D.W."/>
            <person name="Shumway M."/>
            <person name="Sisk P."/>
            <person name="Stolte C."/>
            <person name="Zeng Q."/>
            <person name="Eisenstadt E."/>
            <person name="Fraser-Liggett C."/>
            <person name="Strausberg R."/>
            <person name="Galagan J."/>
            <person name="Birren B."/>
            <person name="Collins F.H."/>
        </authorList>
    </citation>
    <scope>NUCLEOTIDE SEQUENCE [LARGE SCALE GENOMIC DNA]</scope>
    <source>
        <strain evidence="1">JHB</strain>
    </source>
</reference>
<evidence type="ECO:0000313" key="3">
    <source>
        <dbReference type="Proteomes" id="UP000002320"/>
    </source>
</evidence>
<dbReference type="EMBL" id="DS232782">
    <property type="protein sequence ID" value="EDS45644.1"/>
    <property type="molecule type" value="Genomic_DNA"/>
</dbReference>
<evidence type="ECO:0000313" key="1">
    <source>
        <dbReference type="EMBL" id="EDS45644.1"/>
    </source>
</evidence>
<sequence length="76" mass="8659">MFMSVYGNYIIEPGTSYTVLRSGVNFSMMRSFMRVYGNYIIEPGTSYAVLRSGAHSEMHARIYHRERATIQTGPTV</sequence>
<dbReference type="EnsemblMetazoa" id="CPIJ017194-RA">
    <property type="protein sequence ID" value="CPIJ017194-PA"/>
    <property type="gene ID" value="CPIJ017194"/>
</dbReference>
<dbReference type="VEuPathDB" id="VectorBase:CPIJ017194"/>
<name>B0XDT7_CULQU</name>
<evidence type="ECO:0000313" key="2">
    <source>
        <dbReference type="EnsemblMetazoa" id="CPIJ017194-PA"/>
    </source>
</evidence>
<proteinExistence type="predicted"/>